<dbReference type="InterPro" id="IPR050640">
    <property type="entry name" value="Bact_2-comp_sensor_kinase"/>
</dbReference>
<accession>A0AAW9QAD9</accession>
<dbReference type="GO" id="GO:0000155">
    <property type="term" value="F:phosphorelay sensor kinase activity"/>
    <property type="evidence" value="ECO:0007669"/>
    <property type="project" value="InterPro"/>
</dbReference>
<dbReference type="Pfam" id="PF02518">
    <property type="entry name" value="HATPase_c"/>
    <property type="match status" value="1"/>
</dbReference>
<dbReference type="AlphaFoldDB" id="A0AAW9QAD9"/>
<keyword evidence="2" id="KW-1133">Transmembrane helix</keyword>
<gene>
    <name evidence="4" type="ORF">V4F39_20005</name>
</gene>
<proteinExistence type="predicted"/>
<keyword evidence="4" id="KW-0418">Kinase</keyword>
<feature type="region of interest" description="Disordered" evidence="1">
    <location>
        <begin position="298"/>
        <end position="317"/>
    </location>
</feature>
<dbReference type="PANTHER" id="PTHR34220:SF9">
    <property type="entry name" value="SIGNAL TRANSDUCTION HISTIDINE KINASE INTERNAL REGION DOMAIN-CONTAINING PROTEIN"/>
    <property type="match status" value="1"/>
</dbReference>
<feature type="domain" description="Histidine kinase/HSP90-like ATPase" evidence="3">
    <location>
        <begin position="256"/>
        <end position="358"/>
    </location>
</feature>
<feature type="transmembrane region" description="Helical" evidence="2">
    <location>
        <begin position="89"/>
        <end position="111"/>
    </location>
</feature>
<reference evidence="4 5" key="1">
    <citation type="submission" date="2024-02" db="EMBL/GenBank/DDBJ databases">
        <title>Genome sequence of Aquincola sp. MAHUQ-54.</title>
        <authorList>
            <person name="Huq M.A."/>
        </authorList>
    </citation>
    <scope>NUCLEOTIDE SEQUENCE [LARGE SCALE GENOMIC DNA]</scope>
    <source>
        <strain evidence="4 5">MAHUQ-54</strain>
    </source>
</reference>
<evidence type="ECO:0000259" key="3">
    <source>
        <dbReference type="SMART" id="SM00387"/>
    </source>
</evidence>
<dbReference type="GO" id="GO:0016020">
    <property type="term" value="C:membrane"/>
    <property type="evidence" value="ECO:0007669"/>
    <property type="project" value="InterPro"/>
</dbReference>
<feature type="transmembrane region" description="Helical" evidence="2">
    <location>
        <begin position="44"/>
        <end position="68"/>
    </location>
</feature>
<dbReference type="Gene3D" id="3.30.565.10">
    <property type="entry name" value="Histidine kinase-like ATPase, C-terminal domain"/>
    <property type="match status" value="1"/>
</dbReference>
<keyword evidence="4" id="KW-0808">Transferase</keyword>
<organism evidence="4 5">
    <name type="scientific">Aquincola agrisoli</name>
    <dbReference type="NCBI Taxonomy" id="3119538"/>
    <lineage>
        <taxon>Bacteria</taxon>
        <taxon>Pseudomonadati</taxon>
        <taxon>Pseudomonadota</taxon>
        <taxon>Betaproteobacteria</taxon>
        <taxon>Burkholderiales</taxon>
        <taxon>Sphaerotilaceae</taxon>
        <taxon>Aquincola</taxon>
    </lineage>
</organism>
<comment type="caution">
    <text evidence="4">The sequence shown here is derived from an EMBL/GenBank/DDBJ whole genome shotgun (WGS) entry which is preliminary data.</text>
</comment>
<feature type="transmembrane region" description="Helical" evidence="2">
    <location>
        <begin position="20"/>
        <end position="38"/>
    </location>
</feature>
<evidence type="ECO:0000313" key="5">
    <source>
        <dbReference type="Proteomes" id="UP001336250"/>
    </source>
</evidence>
<dbReference type="RefSeq" id="WP_332291657.1">
    <property type="nucleotide sequence ID" value="NZ_JAZIBG010000038.1"/>
</dbReference>
<keyword evidence="2" id="KW-0812">Transmembrane</keyword>
<sequence>MQRLPAVLNDLYTPRRLLQVGVANQLFSAVIGVGFWLMGSPGLWRNVAVSLLIGNAVWLGIDGGRLLVGRWLRRRTGRGLPWPGWRWMAPVIVLGVLGGYTVGGLLAHGLLGIELSPIGGKRGTVFVTAAAGLAATALWYARETLQKHRAEAEAARRLAAETQLRLLQSQLEPHMLFNTLANLRVLIGLDPARAQEMLDRLIGFLRSTLGASRATLHPLQVEFDRTADYLALMAVRMGARLAVQLELPAELAAQPVPPLLLQPLVENAIQHGLEPKVEGGRIVVQARQHAGRLVLTVRDTGLGPPPAPSPAEPGRGFGTQQVRERLATLYGDAASFTLTPAADEEGGTLATLVLPLGVTAPAGTSGDAR</sequence>
<evidence type="ECO:0000256" key="2">
    <source>
        <dbReference type="SAM" id="Phobius"/>
    </source>
</evidence>
<dbReference type="SMART" id="SM00387">
    <property type="entry name" value="HATPase_c"/>
    <property type="match status" value="1"/>
</dbReference>
<keyword evidence="2" id="KW-0472">Membrane</keyword>
<feature type="transmembrane region" description="Helical" evidence="2">
    <location>
        <begin position="123"/>
        <end position="141"/>
    </location>
</feature>
<dbReference type="InterPro" id="IPR036890">
    <property type="entry name" value="HATPase_C_sf"/>
</dbReference>
<dbReference type="InterPro" id="IPR010559">
    <property type="entry name" value="Sig_transdc_His_kin_internal"/>
</dbReference>
<dbReference type="EMBL" id="JAZIBG010000038">
    <property type="protein sequence ID" value="MEF7616209.1"/>
    <property type="molecule type" value="Genomic_DNA"/>
</dbReference>
<dbReference type="Pfam" id="PF06580">
    <property type="entry name" value="His_kinase"/>
    <property type="match status" value="1"/>
</dbReference>
<dbReference type="Proteomes" id="UP001336250">
    <property type="component" value="Unassembled WGS sequence"/>
</dbReference>
<dbReference type="PANTHER" id="PTHR34220">
    <property type="entry name" value="SENSOR HISTIDINE KINASE YPDA"/>
    <property type="match status" value="1"/>
</dbReference>
<evidence type="ECO:0000256" key="1">
    <source>
        <dbReference type="SAM" id="MobiDB-lite"/>
    </source>
</evidence>
<name>A0AAW9QAD9_9BURK</name>
<dbReference type="SUPFAM" id="SSF55874">
    <property type="entry name" value="ATPase domain of HSP90 chaperone/DNA topoisomerase II/histidine kinase"/>
    <property type="match status" value="1"/>
</dbReference>
<evidence type="ECO:0000313" key="4">
    <source>
        <dbReference type="EMBL" id="MEF7616209.1"/>
    </source>
</evidence>
<dbReference type="InterPro" id="IPR003594">
    <property type="entry name" value="HATPase_dom"/>
</dbReference>
<protein>
    <submittedName>
        <fullName evidence="4">Histidine kinase</fullName>
    </submittedName>
</protein>
<keyword evidence="5" id="KW-1185">Reference proteome</keyword>